<keyword evidence="2 5" id="KW-0645">Protease</keyword>
<dbReference type="AlphaFoldDB" id="A0A916JL77"/>
<keyword evidence="10" id="KW-1185">Reference proteome</keyword>
<evidence type="ECO:0000256" key="5">
    <source>
        <dbReference type="PROSITE-ProRule" id="PRU01240"/>
    </source>
</evidence>
<evidence type="ECO:0000256" key="4">
    <source>
        <dbReference type="ARBA" id="ARBA00022825"/>
    </source>
</evidence>
<comment type="similarity">
    <text evidence="1 5 6">Belongs to the peptidase S8 family.</text>
</comment>
<keyword evidence="3 5" id="KW-0378">Hydrolase</keyword>
<reference evidence="9" key="1">
    <citation type="submission" date="2021-04" db="EMBL/GenBank/DDBJ databases">
        <authorList>
            <person name="Rodrigo-Torres L."/>
            <person name="Arahal R. D."/>
            <person name="Lucena T."/>
        </authorList>
    </citation>
    <scope>NUCLEOTIDE SEQUENCE</scope>
    <source>
        <strain evidence="9">AS29M-1</strain>
    </source>
</reference>
<feature type="active site" description="Charge relay system" evidence="5">
    <location>
        <position position="163"/>
    </location>
</feature>
<evidence type="ECO:0000256" key="2">
    <source>
        <dbReference type="ARBA" id="ARBA00022670"/>
    </source>
</evidence>
<evidence type="ECO:0000256" key="7">
    <source>
        <dbReference type="SAM" id="MobiDB-lite"/>
    </source>
</evidence>
<feature type="domain" description="Peptidase S8/S53" evidence="8">
    <location>
        <begin position="154"/>
        <end position="421"/>
    </location>
</feature>
<dbReference type="GO" id="GO:0006508">
    <property type="term" value="P:proteolysis"/>
    <property type="evidence" value="ECO:0007669"/>
    <property type="project" value="UniProtKB-KW"/>
</dbReference>
<dbReference type="Proteomes" id="UP000683507">
    <property type="component" value="Chromosome"/>
</dbReference>
<feature type="region of interest" description="Disordered" evidence="7">
    <location>
        <begin position="553"/>
        <end position="574"/>
    </location>
</feature>
<gene>
    <name evidence="9" type="ORF">CRYO30217_00664</name>
</gene>
<dbReference type="InterPro" id="IPR023827">
    <property type="entry name" value="Peptidase_S8_Asp-AS"/>
</dbReference>
<evidence type="ECO:0000256" key="1">
    <source>
        <dbReference type="ARBA" id="ARBA00011073"/>
    </source>
</evidence>
<name>A0A916JL77_9FLAO</name>
<dbReference type="PROSITE" id="PS00136">
    <property type="entry name" value="SUBTILASE_ASP"/>
    <property type="match status" value="1"/>
</dbReference>
<feature type="compositionally biased region" description="Basic and acidic residues" evidence="7">
    <location>
        <begin position="563"/>
        <end position="574"/>
    </location>
</feature>
<dbReference type="InterPro" id="IPR023828">
    <property type="entry name" value="Peptidase_S8_Ser-AS"/>
</dbReference>
<dbReference type="InterPro" id="IPR000209">
    <property type="entry name" value="Peptidase_S8/S53_dom"/>
</dbReference>
<proteinExistence type="inferred from homology"/>
<organism evidence="9 10">
    <name type="scientific">Parvicella tangerina</name>
    <dbReference type="NCBI Taxonomy" id="2829795"/>
    <lineage>
        <taxon>Bacteria</taxon>
        <taxon>Pseudomonadati</taxon>
        <taxon>Bacteroidota</taxon>
        <taxon>Flavobacteriia</taxon>
        <taxon>Flavobacteriales</taxon>
        <taxon>Parvicellaceae</taxon>
        <taxon>Parvicella</taxon>
    </lineage>
</organism>
<dbReference type="InterPro" id="IPR050131">
    <property type="entry name" value="Peptidase_S8_subtilisin-like"/>
</dbReference>
<dbReference type="PROSITE" id="PS51892">
    <property type="entry name" value="SUBTILASE"/>
    <property type="match status" value="1"/>
</dbReference>
<dbReference type="RefSeq" id="WP_258540893.1">
    <property type="nucleotide sequence ID" value="NZ_OU015584.1"/>
</dbReference>
<protein>
    <recommendedName>
        <fullName evidence="8">Peptidase S8/S53 domain-containing protein</fullName>
    </recommendedName>
</protein>
<keyword evidence="4 5" id="KW-0720">Serine protease</keyword>
<evidence type="ECO:0000259" key="8">
    <source>
        <dbReference type="Pfam" id="PF00082"/>
    </source>
</evidence>
<evidence type="ECO:0000256" key="6">
    <source>
        <dbReference type="RuleBase" id="RU003355"/>
    </source>
</evidence>
<dbReference type="PROSITE" id="PS00138">
    <property type="entry name" value="SUBTILASE_SER"/>
    <property type="match status" value="1"/>
</dbReference>
<dbReference type="PANTHER" id="PTHR43806">
    <property type="entry name" value="PEPTIDASE S8"/>
    <property type="match status" value="1"/>
</dbReference>
<dbReference type="InterPro" id="IPR015500">
    <property type="entry name" value="Peptidase_S8_subtilisin-rel"/>
</dbReference>
<dbReference type="KEGG" id="ptan:CRYO30217_00664"/>
<accession>A0A916JL77</accession>
<dbReference type="SUPFAM" id="SSF52743">
    <property type="entry name" value="Subtilisin-like"/>
    <property type="match status" value="1"/>
</dbReference>
<dbReference type="GO" id="GO:0004252">
    <property type="term" value="F:serine-type endopeptidase activity"/>
    <property type="evidence" value="ECO:0007669"/>
    <property type="project" value="UniProtKB-UniRule"/>
</dbReference>
<dbReference type="Pfam" id="PF00082">
    <property type="entry name" value="Peptidase_S8"/>
    <property type="match status" value="1"/>
</dbReference>
<dbReference type="InterPro" id="IPR036852">
    <property type="entry name" value="Peptidase_S8/S53_dom_sf"/>
</dbReference>
<evidence type="ECO:0000256" key="3">
    <source>
        <dbReference type="ARBA" id="ARBA00022801"/>
    </source>
</evidence>
<dbReference type="PRINTS" id="PR00723">
    <property type="entry name" value="SUBTILISIN"/>
</dbReference>
<evidence type="ECO:0000313" key="9">
    <source>
        <dbReference type="EMBL" id="CAG5078417.1"/>
    </source>
</evidence>
<dbReference type="Gene3D" id="3.40.50.200">
    <property type="entry name" value="Peptidase S8/S53 domain"/>
    <property type="match status" value="1"/>
</dbReference>
<dbReference type="EMBL" id="OU015584">
    <property type="protein sequence ID" value="CAG5078417.1"/>
    <property type="molecule type" value="Genomic_DNA"/>
</dbReference>
<feature type="active site" description="Charge relay system" evidence="5">
    <location>
        <position position="375"/>
    </location>
</feature>
<feature type="active site" description="Charge relay system" evidence="5">
    <location>
        <position position="201"/>
    </location>
</feature>
<sequence>MKYVLLFSLCWVTASFFSQQKYWVFLADKDGVEFDPYTYFDAKAIERRIKNDIPICHESDKPLKTDYYTAVSHLSDTVTGHSRWFNAMACILTEEQCQEVSALSFVKEVVPMMSTAFMAEEFKFGDLKNGEKLLLKEQTKWLGADVFREKEITGNGVRICIIDAGFPSVDYADEFEHLRGNIKGTWDFHKNRSDVYRFNNHGAAVLSCVGGTTEDGVDIGMATGSEYLLARTELIFKEGLSEEEDWLMAVEWADKNGADIINSSLGYTTSLYFKEDMDGETALISRAANMAARKGILVVNAAGNDGDGYWKYIGAPADADSVLTVGGINPWTGIHTSFSSYGPTADMRMKPNVSAFGHVIAANGKGKLSETQGTSFASPLMAGYAACVMEMYPDLKVMEIYQMIEASSHLYPYFDYAHGFGIPNASRLGKAQIESQEVLNYRYEGDSIVVSINPDHFRLNDEVVINYHSRFLLDKAPKYLHIPDAFISDDSSPKKALPNYVYYHTEENGVLDEYALVAPRQMDVIKLAVNDHVGKVLRVWYDDEMLEVVISMPEEGEQEEDSNETKVNEQEVND</sequence>
<evidence type="ECO:0000313" key="10">
    <source>
        <dbReference type="Proteomes" id="UP000683507"/>
    </source>
</evidence>
<dbReference type="PANTHER" id="PTHR43806:SF67">
    <property type="entry name" value="EGF-LIKE DOMAIN-CONTAINING PROTEIN"/>
    <property type="match status" value="1"/>
</dbReference>